<protein>
    <submittedName>
        <fullName evidence="6">Tigger transposable element-derived protein 4</fullName>
    </submittedName>
</protein>
<feature type="transmembrane region" description="Helical" evidence="3">
    <location>
        <begin position="195"/>
        <end position="221"/>
    </location>
</feature>
<gene>
    <name evidence="6" type="primary">TIGD4</name>
    <name evidence="6" type="ORF">T01_15634</name>
</gene>
<dbReference type="Proteomes" id="UP000054776">
    <property type="component" value="Unassembled WGS sequence"/>
</dbReference>
<dbReference type="PROSITE" id="PS51253">
    <property type="entry name" value="HTH_CENPB"/>
    <property type="match status" value="1"/>
</dbReference>
<reference evidence="6 7" key="1">
    <citation type="submission" date="2015-01" db="EMBL/GenBank/DDBJ databases">
        <title>Evolution of Trichinella species and genotypes.</title>
        <authorList>
            <person name="Korhonen P.K."/>
            <person name="Edoardo P."/>
            <person name="Giuseppe L.R."/>
            <person name="Gasser R.B."/>
        </authorList>
    </citation>
    <scope>NUCLEOTIDE SEQUENCE [LARGE SCALE GENOMIC DNA]</scope>
    <source>
        <strain evidence="6">ISS3</strain>
    </source>
</reference>
<feature type="transmembrane region" description="Helical" evidence="3">
    <location>
        <begin position="242"/>
        <end position="259"/>
    </location>
</feature>
<proteinExistence type="predicted"/>
<dbReference type="Gene3D" id="3.50.4.10">
    <property type="entry name" value="Hepatocyte Growth Factor"/>
    <property type="match status" value="1"/>
</dbReference>
<dbReference type="PROSITE" id="PS50948">
    <property type="entry name" value="PAN"/>
    <property type="match status" value="2"/>
</dbReference>
<evidence type="ECO:0000256" key="3">
    <source>
        <dbReference type="SAM" id="Phobius"/>
    </source>
</evidence>
<dbReference type="SUPFAM" id="SSF81321">
    <property type="entry name" value="Family A G protein-coupled receptor-like"/>
    <property type="match status" value="1"/>
</dbReference>
<dbReference type="GO" id="GO:0003677">
    <property type="term" value="F:DNA binding"/>
    <property type="evidence" value="ECO:0007669"/>
    <property type="project" value="UniProtKB-KW"/>
</dbReference>
<feature type="transmembrane region" description="Helical" evidence="3">
    <location>
        <begin position="36"/>
        <end position="59"/>
    </location>
</feature>
<keyword evidence="3" id="KW-0812">Transmembrane</keyword>
<comment type="subcellular location">
    <subcellularLocation>
        <location evidence="1">Nucleus</location>
    </subcellularLocation>
</comment>
<accession>A0A0V1BT93</accession>
<dbReference type="OrthoDB" id="5919228at2759"/>
<dbReference type="PANTHER" id="PTHR19303:SF73">
    <property type="entry name" value="PROTEIN PDC2"/>
    <property type="match status" value="1"/>
</dbReference>
<dbReference type="InterPro" id="IPR050863">
    <property type="entry name" value="CenT-Element_Derived"/>
</dbReference>
<dbReference type="EMBL" id="JYDH01000013">
    <property type="protein sequence ID" value="KRY40269.1"/>
    <property type="molecule type" value="Genomic_DNA"/>
</dbReference>
<keyword evidence="2" id="KW-0238">DNA-binding</keyword>
<feature type="transmembrane region" description="Helical" evidence="3">
    <location>
        <begin position="125"/>
        <end position="143"/>
    </location>
</feature>
<keyword evidence="3" id="KW-1133">Transmembrane helix</keyword>
<evidence type="ECO:0000259" key="4">
    <source>
        <dbReference type="PROSITE" id="PS50948"/>
    </source>
</evidence>
<feature type="transmembrane region" description="Helical" evidence="3">
    <location>
        <begin position="155"/>
        <end position="175"/>
    </location>
</feature>
<dbReference type="Pfam" id="PF00024">
    <property type="entry name" value="PAN_1"/>
    <property type="match status" value="1"/>
</dbReference>
<feature type="domain" description="Apple" evidence="4">
    <location>
        <begin position="592"/>
        <end position="673"/>
    </location>
</feature>
<dbReference type="InterPro" id="IPR006600">
    <property type="entry name" value="HTH_CenpB_DNA-bd_dom"/>
</dbReference>
<dbReference type="SUPFAM" id="SSF46689">
    <property type="entry name" value="Homeodomain-like"/>
    <property type="match status" value="2"/>
</dbReference>
<dbReference type="SUPFAM" id="SSF57414">
    <property type="entry name" value="Hairpin loop containing domain-like"/>
    <property type="match status" value="1"/>
</dbReference>
<dbReference type="GO" id="GO:0005634">
    <property type="term" value="C:nucleus"/>
    <property type="evidence" value="ECO:0007669"/>
    <property type="project" value="UniProtKB-SubCell"/>
</dbReference>
<dbReference type="SMART" id="SM00473">
    <property type="entry name" value="PAN_AP"/>
    <property type="match status" value="2"/>
</dbReference>
<dbReference type="AlphaFoldDB" id="A0A0V1BT93"/>
<dbReference type="SMART" id="SM00674">
    <property type="entry name" value="CENPB"/>
    <property type="match status" value="1"/>
</dbReference>
<evidence type="ECO:0000256" key="2">
    <source>
        <dbReference type="ARBA" id="ARBA00023125"/>
    </source>
</evidence>
<evidence type="ECO:0000313" key="6">
    <source>
        <dbReference type="EMBL" id="KRY40269.1"/>
    </source>
</evidence>
<keyword evidence="7" id="KW-1185">Reference proteome</keyword>
<dbReference type="InterPro" id="IPR003609">
    <property type="entry name" value="Pan_app"/>
</dbReference>
<sequence length="762" mass="86610">MELQALVHEVANNACQNSCDLPEVVENDINSYPTFLLIQALLGVCNFFCNTLLFITVLLKKKRNRMDRFLGGYAIGSSLLGLGYCTEYVKPLIIGDSKRMVYPITCILTSPNVILYALGDNLTSLSILLMSINSFVAITFTNVSLNARRCLDRAVALYVLFTVVDATWCWISALTKSDHEISIMCDYLECVSEAYVIYHLFCVSFLGTISIMIYVFALSMLMRRKSNCSGIRAIQIRREATVMKQVLFIVLVTFLFLNLPNLLELLSMLHSLNDLISDNFWIIQHIGFSFAAVYRISSDSGLREPDGICDKRDVLEKLRTGKMSMREVASEYGIALSTVSNIRKNEAQILSQFDGSSSKSRRRRMRKTVNAEVNELMFQFFVRCRAKLIPITGQLLQTKAIDIARRMGINDFHASNGWLESFTRRHNVKFRTISGEAAAVEPSVIDEPSANVHECTEGIADEIVEELLSKSTAKEVLSEEVDEKLTYSEAITMIRKLQRYSFQEHPDIAPTLLQIESKLEIRPDWQNHMVNNLLVPHGVQIQNSWKGAMFIFIAINIAVLSAQFFENGHKKFAKSVLLKLAKIKEENEHHRSNFNGFTLYEGYRLSGCKQLPQFDPFITDESCSEQCSADDHCSAFVFNHKEENCQLFNLERRSTSLCKRVANQSWSLYEKQRNNNGRCMQFTVTRQSALENCGLGLALGDEIKLAFHDCKNYCIGANWCQAFEYSNDSHCVGYQQKAEKMKNDACVRIHNPSTDLYEKICE</sequence>
<feature type="transmembrane region" description="Helical" evidence="3">
    <location>
        <begin position="100"/>
        <end position="119"/>
    </location>
</feature>
<dbReference type="Pfam" id="PF03221">
    <property type="entry name" value="HTH_Tnp_Tc5"/>
    <property type="match status" value="1"/>
</dbReference>
<dbReference type="InterPro" id="IPR009057">
    <property type="entry name" value="Homeodomain-like_sf"/>
</dbReference>
<dbReference type="Gene3D" id="1.20.1070.10">
    <property type="entry name" value="Rhodopsin 7-helix transmembrane proteins"/>
    <property type="match status" value="1"/>
</dbReference>
<dbReference type="Gene3D" id="1.10.10.60">
    <property type="entry name" value="Homeodomain-like"/>
    <property type="match status" value="2"/>
</dbReference>
<name>A0A0V1BT93_TRISP</name>
<evidence type="ECO:0000256" key="1">
    <source>
        <dbReference type="ARBA" id="ARBA00004123"/>
    </source>
</evidence>
<dbReference type="InParanoid" id="A0A0V1BT93"/>
<dbReference type="eggNOG" id="KOG3105">
    <property type="taxonomic scope" value="Eukaryota"/>
</dbReference>
<feature type="domain" description="HTH CENPB-type" evidence="5">
    <location>
        <begin position="361"/>
        <end position="432"/>
    </location>
</feature>
<comment type="caution">
    <text evidence="6">The sequence shown here is derived from an EMBL/GenBank/DDBJ whole genome shotgun (WGS) entry which is preliminary data.</text>
</comment>
<organism evidence="6 7">
    <name type="scientific">Trichinella spiralis</name>
    <name type="common">Trichina worm</name>
    <dbReference type="NCBI Taxonomy" id="6334"/>
    <lineage>
        <taxon>Eukaryota</taxon>
        <taxon>Metazoa</taxon>
        <taxon>Ecdysozoa</taxon>
        <taxon>Nematoda</taxon>
        <taxon>Enoplea</taxon>
        <taxon>Dorylaimia</taxon>
        <taxon>Trichinellida</taxon>
        <taxon>Trichinellidae</taxon>
        <taxon>Trichinella</taxon>
    </lineage>
</organism>
<keyword evidence="3" id="KW-0472">Membrane</keyword>
<evidence type="ECO:0000313" key="7">
    <source>
        <dbReference type="Proteomes" id="UP000054776"/>
    </source>
</evidence>
<dbReference type="PANTHER" id="PTHR19303">
    <property type="entry name" value="TRANSPOSON"/>
    <property type="match status" value="1"/>
</dbReference>
<dbReference type="CDD" id="cd00637">
    <property type="entry name" value="7tm_classA_rhodopsin-like"/>
    <property type="match status" value="1"/>
</dbReference>
<feature type="domain" description="Apple" evidence="4">
    <location>
        <begin position="679"/>
        <end position="761"/>
    </location>
</feature>
<evidence type="ECO:0000259" key="5">
    <source>
        <dbReference type="PROSITE" id="PS51253"/>
    </source>
</evidence>